<comment type="pathway">
    <text evidence="2 8">Amino-acid biosynthesis; L-tryptophan biosynthesis; L-tryptophan from chorismate: step 4/5.</text>
</comment>
<feature type="domain" description="Indole-3-glycerol phosphate synthase" evidence="9">
    <location>
        <begin position="5"/>
        <end position="257"/>
    </location>
</feature>
<name>A0A518AXF7_9BACT</name>
<evidence type="ECO:0000256" key="3">
    <source>
        <dbReference type="ARBA" id="ARBA00022605"/>
    </source>
</evidence>
<dbReference type="UniPathway" id="UPA00035">
    <property type="reaction ID" value="UER00043"/>
</dbReference>
<organism evidence="10 11">
    <name type="scientific">Kolteria novifilia</name>
    <dbReference type="NCBI Taxonomy" id="2527975"/>
    <lineage>
        <taxon>Bacteria</taxon>
        <taxon>Pseudomonadati</taxon>
        <taxon>Planctomycetota</taxon>
        <taxon>Planctomycetia</taxon>
        <taxon>Kolteriales</taxon>
        <taxon>Kolteriaceae</taxon>
        <taxon>Kolteria</taxon>
    </lineage>
</organism>
<proteinExistence type="inferred from homology"/>
<dbReference type="GO" id="GO:0004640">
    <property type="term" value="F:phosphoribosylanthranilate isomerase activity"/>
    <property type="evidence" value="ECO:0007669"/>
    <property type="project" value="TreeGrafter"/>
</dbReference>
<keyword evidence="4 8" id="KW-0210">Decarboxylase</keyword>
<evidence type="ECO:0000313" key="11">
    <source>
        <dbReference type="Proteomes" id="UP000317093"/>
    </source>
</evidence>
<evidence type="ECO:0000259" key="9">
    <source>
        <dbReference type="Pfam" id="PF00218"/>
    </source>
</evidence>
<dbReference type="RefSeq" id="WP_145253632.1">
    <property type="nucleotide sequence ID" value="NZ_CP036279.1"/>
</dbReference>
<dbReference type="HAMAP" id="MF_00134_B">
    <property type="entry name" value="IGPS_B"/>
    <property type="match status" value="1"/>
</dbReference>
<comment type="catalytic activity">
    <reaction evidence="1 8">
        <text>1-(2-carboxyphenylamino)-1-deoxy-D-ribulose 5-phosphate + H(+) = (1S,2R)-1-C-(indol-3-yl)glycerol 3-phosphate + CO2 + H2O</text>
        <dbReference type="Rhea" id="RHEA:23476"/>
        <dbReference type="ChEBI" id="CHEBI:15377"/>
        <dbReference type="ChEBI" id="CHEBI:15378"/>
        <dbReference type="ChEBI" id="CHEBI:16526"/>
        <dbReference type="ChEBI" id="CHEBI:58613"/>
        <dbReference type="ChEBI" id="CHEBI:58866"/>
        <dbReference type="EC" id="4.1.1.48"/>
    </reaction>
</comment>
<evidence type="ECO:0000256" key="1">
    <source>
        <dbReference type="ARBA" id="ARBA00001633"/>
    </source>
</evidence>
<evidence type="ECO:0000256" key="5">
    <source>
        <dbReference type="ARBA" id="ARBA00022822"/>
    </source>
</evidence>
<evidence type="ECO:0000313" key="10">
    <source>
        <dbReference type="EMBL" id="QDU59406.1"/>
    </source>
</evidence>
<dbReference type="Gene3D" id="3.20.20.70">
    <property type="entry name" value="Aldolase class I"/>
    <property type="match status" value="1"/>
</dbReference>
<dbReference type="NCBIfam" id="NF001377">
    <property type="entry name" value="PRK00278.2-4"/>
    <property type="match status" value="1"/>
</dbReference>
<keyword evidence="11" id="KW-1185">Reference proteome</keyword>
<dbReference type="InterPro" id="IPR013798">
    <property type="entry name" value="Indole-3-glycerol_P_synth_dom"/>
</dbReference>
<dbReference type="EC" id="4.1.1.48" evidence="8"/>
<gene>
    <name evidence="8 10" type="primary">trpC</name>
    <name evidence="10" type="ORF">Pan216_02340</name>
</gene>
<keyword evidence="7 8" id="KW-0456">Lyase</keyword>
<reference evidence="10 11" key="1">
    <citation type="submission" date="2019-02" db="EMBL/GenBank/DDBJ databases">
        <title>Deep-cultivation of Planctomycetes and their phenomic and genomic characterization uncovers novel biology.</title>
        <authorList>
            <person name="Wiegand S."/>
            <person name="Jogler M."/>
            <person name="Boedeker C."/>
            <person name="Pinto D."/>
            <person name="Vollmers J."/>
            <person name="Rivas-Marin E."/>
            <person name="Kohn T."/>
            <person name="Peeters S.H."/>
            <person name="Heuer A."/>
            <person name="Rast P."/>
            <person name="Oberbeckmann S."/>
            <person name="Bunk B."/>
            <person name="Jeske O."/>
            <person name="Meyerdierks A."/>
            <person name="Storesund J.E."/>
            <person name="Kallscheuer N."/>
            <person name="Luecker S."/>
            <person name="Lage O.M."/>
            <person name="Pohl T."/>
            <person name="Merkel B.J."/>
            <person name="Hornburger P."/>
            <person name="Mueller R.-W."/>
            <person name="Bruemmer F."/>
            <person name="Labrenz M."/>
            <person name="Spormann A.M."/>
            <person name="Op den Camp H."/>
            <person name="Overmann J."/>
            <person name="Amann R."/>
            <person name="Jetten M.S.M."/>
            <person name="Mascher T."/>
            <person name="Medema M.H."/>
            <person name="Devos D.P."/>
            <person name="Kaster A.-K."/>
            <person name="Ovreas L."/>
            <person name="Rohde M."/>
            <person name="Galperin M.Y."/>
            <person name="Jogler C."/>
        </authorList>
    </citation>
    <scope>NUCLEOTIDE SEQUENCE [LARGE SCALE GENOMIC DNA]</scope>
    <source>
        <strain evidence="10 11">Pan216</strain>
    </source>
</reference>
<dbReference type="Pfam" id="PF00218">
    <property type="entry name" value="IGPS"/>
    <property type="match status" value="1"/>
</dbReference>
<keyword evidence="6 8" id="KW-0057">Aromatic amino acid biosynthesis</keyword>
<dbReference type="FunFam" id="3.20.20.70:FF:000024">
    <property type="entry name" value="Indole-3-glycerol phosphate synthase"/>
    <property type="match status" value="1"/>
</dbReference>
<accession>A0A518AXF7</accession>
<protein>
    <recommendedName>
        <fullName evidence="8">Indole-3-glycerol phosphate synthase</fullName>
        <shortName evidence="8">IGPS</shortName>
        <ecNumber evidence="8">4.1.1.48</ecNumber>
    </recommendedName>
</protein>
<evidence type="ECO:0000256" key="4">
    <source>
        <dbReference type="ARBA" id="ARBA00022793"/>
    </source>
</evidence>
<dbReference type="InterPro" id="IPR013785">
    <property type="entry name" value="Aldolase_TIM"/>
</dbReference>
<dbReference type="GO" id="GO:0004425">
    <property type="term" value="F:indole-3-glycerol-phosphate synthase activity"/>
    <property type="evidence" value="ECO:0007669"/>
    <property type="project" value="UniProtKB-UniRule"/>
</dbReference>
<evidence type="ECO:0000256" key="7">
    <source>
        <dbReference type="ARBA" id="ARBA00023239"/>
    </source>
</evidence>
<dbReference type="EMBL" id="CP036279">
    <property type="protein sequence ID" value="QDU59406.1"/>
    <property type="molecule type" value="Genomic_DNA"/>
</dbReference>
<dbReference type="AlphaFoldDB" id="A0A518AXF7"/>
<keyword evidence="3 8" id="KW-0028">Amino-acid biosynthesis</keyword>
<evidence type="ECO:0000256" key="6">
    <source>
        <dbReference type="ARBA" id="ARBA00023141"/>
    </source>
</evidence>
<dbReference type="InterPro" id="IPR011060">
    <property type="entry name" value="RibuloseP-bd_barrel"/>
</dbReference>
<dbReference type="SUPFAM" id="SSF51366">
    <property type="entry name" value="Ribulose-phoshate binding barrel"/>
    <property type="match status" value="1"/>
</dbReference>
<sequence length="269" mass="29645">MKNALERIVEHKWTEIEALRETARKEAWELKARSLSPPADFLQAIRQDQSVSVIAEVKKASPSAGLIREDFDPAWIATRYAAGGAACLSVITDEEFFQGSLRYLRDVREAVALPILRKEFILDPIQIFESRLAGASACLLIAECLEATQLNELVKLVKELGMTVLVELYEAANLSKVLDSGARLVGINNRDLQTFETDLAHTIELRHKIPDHVTLVSESGIKTRADVLRLEEARIDAILVGETLMRADDPGAKLAELLGRPIPAPTGGT</sequence>
<dbReference type="PANTHER" id="PTHR22854:SF2">
    <property type="entry name" value="INDOLE-3-GLYCEROL-PHOSPHATE SYNTHASE"/>
    <property type="match status" value="1"/>
</dbReference>
<dbReference type="KEGG" id="knv:Pan216_02340"/>
<dbReference type="InterPro" id="IPR045186">
    <property type="entry name" value="Indole-3-glycerol_P_synth"/>
</dbReference>
<dbReference type="GO" id="GO:0000162">
    <property type="term" value="P:L-tryptophan biosynthetic process"/>
    <property type="evidence" value="ECO:0007669"/>
    <property type="project" value="UniProtKB-UniRule"/>
</dbReference>
<dbReference type="PROSITE" id="PS00614">
    <property type="entry name" value="IGPS"/>
    <property type="match status" value="1"/>
</dbReference>
<comment type="similarity">
    <text evidence="8">Belongs to the TrpC family.</text>
</comment>
<dbReference type="Proteomes" id="UP000317093">
    <property type="component" value="Chromosome"/>
</dbReference>
<keyword evidence="5 8" id="KW-0822">Tryptophan biosynthesis</keyword>
<dbReference type="InterPro" id="IPR001468">
    <property type="entry name" value="Indole-3-GlycerolPSynthase_CS"/>
</dbReference>
<evidence type="ECO:0000256" key="8">
    <source>
        <dbReference type="HAMAP-Rule" id="MF_00134"/>
    </source>
</evidence>
<dbReference type="PANTHER" id="PTHR22854">
    <property type="entry name" value="TRYPTOPHAN BIOSYNTHESIS PROTEIN"/>
    <property type="match status" value="1"/>
</dbReference>
<dbReference type="OrthoDB" id="9804217at2"/>
<dbReference type="CDD" id="cd00331">
    <property type="entry name" value="IGPS"/>
    <property type="match status" value="1"/>
</dbReference>
<evidence type="ECO:0000256" key="2">
    <source>
        <dbReference type="ARBA" id="ARBA00004696"/>
    </source>
</evidence>